<evidence type="ECO:0000256" key="5">
    <source>
        <dbReference type="ARBA" id="ARBA00022692"/>
    </source>
</evidence>
<dbReference type="GO" id="GO:0005283">
    <property type="term" value="F:amino acid:sodium symporter activity"/>
    <property type="evidence" value="ECO:0007669"/>
    <property type="project" value="InterPro"/>
</dbReference>
<keyword evidence="7 9" id="KW-1133">Transmembrane helix</keyword>
<feature type="transmembrane region" description="Helical" evidence="9">
    <location>
        <begin position="225"/>
        <end position="244"/>
    </location>
</feature>
<comment type="similarity">
    <text evidence="2 9">Belongs to the alanine or glycine:cation symporter (AGCS) (TC 2.A.25) family.</text>
</comment>
<keyword evidence="8 9" id="KW-0472">Membrane</keyword>
<feature type="transmembrane region" description="Helical" evidence="9">
    <location>
        <begin position="46"/>
        <end position="71"/>
    </location>
</feature>
<dbReference type="NCBIfam" id="TIGR00835">
    <property type="entry name" value="agcS"/>
    <property type="match status" value="1"/>
</dbReference>
<feature type="transmembrane region" description="Helical" evidence="9">
    <location>
        <begin position="389"/>
        <end position="415"/>
    </location>
</feature>
<evidence type="ECO:0000256" key="7">
    <source>
        <dbReference type="ARBA" id="ARBA00022989"/>
    </source>
</evidence>
<feature type="transmembrane region" description="Helical" evidence="9">
    <location>
        <begin position="349"/>
        <end position="369"/>
    </location>
</feature>
<dbReference type="GO" id="GO:0005886">
    <property type="term" value="C:plasma membrane"/>
    <property type="evidence" value="ECO:0007669"/>
    <property type="project" value="UniProtKB-SubCell"/>
</dbReference>
<evidence type="ECO:0000256" key="8">
    <source>
        <dbReference type="ARBA" id="ARBA00023136"/>
    </source>
</evidence>
<dbReference type="AlphaFoldDB" id="A0A240ACD8"/>
<dbReference type="PANTHER" id="PTHR30330">
    <property type="entry name" value="AGSS FAMILY TRANSPORTER, SODIUM-ALANINE"/>
    <property type="match status" value="1"/>
</dbReference>
<dbReference type="InterPro" id="IPR001463">
    <property type="entry name" value="Na/Ala_symport"/>
</dbReference>
<proteinExistence type="inferred from homology"/>
<dbReference type="FunFam" id="1.20.1740.10:FF:000004">
    <property type="entry name" value="Sodium:alanine symporter family protein"/>
    <property type="match status" value="1"/>
</dbReference>
<evidence type="ECO:0000256" key="9">
    <source>
        <dbReference type="RuleBase" id="RU363064"/>
    </source>
</evidence>
<keyword evidence="5 9" id="KW-0812">Transmembrane</keyword>
<feature type="transmembrane region" description="Helical" evidence="9">
    <location>
        <begin position="251"/>
        <end position="274"/>
    </location>
</feature>
<evidence type="ECO:0000256" key="2">
    <source>
        <dbReference type="ARBA" id="ARBA00009261"/>
    </source>
</evidence>
<dbReference type="PANTHER" id="PTHR30330:SF3">
    <property type="entry name" value="TRANSCRIPTIONAL REGULATOR, LRP FAMILY"/>
    <property type="match status" value="1"/>
</dbReference>
<evidence type="ECO:0000313" key="11">
    <source>
        <dbReference type="Proteomes" id="UP000215374"/>
    </source>
</evidence>
<dbReference type="EMBL" id="LT906467">
    <property type="protein sequence ID" value="SNV80920.1"/>
    <property type="molecule type" value="Genomic_DNA"/>
</dbReference>
<keyword evidence="3 9" id="KW-0813">Transport</keyword>
<feature type="transmembrane region" description="Helical" evidence="9">
    <location>
        <begin position="460"/>
        <end position="478"/>
    </location>
</feature>
<organism evidence="10 11">
    <name type="scientific">Corynebacterium imitans</name>
    <dbReference type="NCBI Taxonomy" id="156978"/>
    <lineage>
        <taxon>Bacteria</taxon>
        <taxon>Bacillati</taxon>
        <taxon>Actinomycetota</taxon>
        <taxon>Actinomycetes</taxon>
        <taxon>Mycobacteriales</taxon>
        <taxon>Corynebacteriaceae</taxon>
        <taxon>Corynebacterium</taxon>
    </lineage>
</organism>
<evidence type="ECO:0000256" key="6">
    <source>
        <dbReference type="ARBA" id="ARBA00022847"/>
    </source>
</evidence>
<sequence>MTFDSATGYYYHQLLWHQSHTVLRKEVLSPNPSMKCGVMSSSLNDFLGGIASVVWGPFVLIPLLLGTGLFLTVRLGGIQFRTLGRAMRHAFVDKNSDGAGDISNYQALTTALAATVGTGNIVGVATALSIGGPGALFWIWMTGLVGMATKYTESYLGVRFRTTDAQGKQQGGPHTYLRRGIPGGLGKVLALAFTLFTIFASFGIGNLTQGNSIAAGMEDAFGLDPLVTGIIIFFGVGAAVLGGIEGIGKITAAFVPLMIIIYVVGGIVVLILMADQVPAAFALIFTDAFTGTAATGGFVGSGIMLAIQFGVARGIFSNESGLGSAAIAAAAAKTEHPVRQGLVSMTQTFIDTIIVVTITGLVIVTSGTWEMGREEAAVMTAAGFAEGLPGHWGGTIVSVSLIFFAFSTILGWSYYGERSIVSLVGQWASVPYRMLFTVVAFLGATTELELVWTFSDLANGLMALPNLVGLLILSGLVARETSEYLKFDPKLKKDPDEVARFVQQQGMNWQ</sequence>
<keyword evidence="6 9" id="KW-0769">Symport</keyword>
<dbReference type="PRINTS" id="PR00175">
    <property type="entry name" value="NAALASMPORT"/>
</dbReference>
<keyword evidence="4 9" id="KW-1003">Cell membrane</keyword>
<protein>
    <submittedName>
        <fullName evidence="10">Sodium:alanine symporter family protein</fullName>
    </submittedName>
</protein>
<evidence type="ECO:0000313" key="10">
    <source>
        <dbReference type="EMBL" id="SNV80920.1"/>
    </source>
</evidence>
<gene>
    <name evidence="10" type="ORF">SAMEA4535761_02017</name>
</gene>
<reference evidence="10 11" key="1">
    <citation type="submission" date="2017-06" db="EMBL/GenBank/DDBJ databases">
        <authorList>
            <consortium name="Pathogen Informatics"/>
        </authorList>
    </citation>
    <scope>NUCLEOTIDE SEQUENCE [LARGE SCALE GENOMIC DNA]</scope>
    <source>
        <strain evidence="10 11">NCTC13015</strain>
    </source>
</reference>
<evidence type="ECO:0000256" key="4">
    <source>
        <dbReference type="ARBA" id="ARBA00022475"/>
    </source>
</evidence>
<name>A0A240ACD8_9CORY</name>
<dbReference type="Proteomes" id="UP000215374">
    <property type="component" value="Chromosome 1"/>
</dbReference>
<dbReference type="Pfam" id="PF01235">
    <property type="entry name" value="Na_Ala_symp"/>
    <property type="match status" value="1"/>
</dbReference>
<evidence type="ECO:0000256" key="1">
    <source>
        <dbReference type="ARBA" id="ARBA00004651"/>
    </source>
</evidence>
<comment type="subcellular location">
    <subcellularLocation>
        <location evidence="1 9">Cell membrane</location>
        <topology evidence="1 9">Multi-pass membrane protein</topology>
    </subcellularLocation>
</comment>
<accession>A0A240ACD8</accession>
<feature type="transmembrane region" description="Helical" evidence="9">
    <location>
        <begin position="188"/>
        <end position="205"/>
    </location>
</feature>
<evidence type="ECO:0000256" key="3">
    <source>
        <dbReference type="ARBA" id="ARBA00022448"/>
    </source>
</evidence>
<feature type="transmembrane region" description="Helical" evidence="9">
    <location>
        <begin position="280"/>
        <end position="307"/>
    </location>
</feature>
<dbReference type="Gene3D" id="1.20.1740.10">
    <property type="entry name" value="Amino acid/polyamine transporter I"/>
    <property type="match status" value="1"/>
</dbReference>